<feature type="compositionally biased region" description="Polar residues" evidence="1">
    <location>
        <begin position="437"/>
        <end position="485"/>
    </location>
</feature>
<feature type="region of interest" description="Disordered" evidence="1">
    <location>
        <begin position="621"/>
        <end position="648"/>
    </location>
</feature>
<evidence type="ECO:0000313" key="4">
    <source>
        <dbReference type="Proteomes" id="UP000232875"/>
    </source>
</evidence>
<dbReference type="Proteomes" id="UP000232875">
    <property type="component" value="Unassembled WGS sequence"/>
</dbReference>
<evidence type="ECO:0000313" key="3">
    <source>
        <dbReference type="EMBL" id="PKI84578.1"/>
    </source>
</evidence>
<dbReference type="PANTHER" id="PTHR28014:SF1">
    <property type="entry name" value="NEGATIVE REGULATOR OF RAS-CAMP PATHWAY"/>
    <property type="match status" value="1"/>
</dbReference>
<reference evidence="3 4" key="1">
    <citation type="submission" date="2017-10" db="EMBL/GenBank/DDBJ databases">
        <title>A novel species of cold-tolerant Malassezia isolated from bats.</title>
        <authorList>
            <person name="Lorch J.M."/>
            <person name="Palmer J.M."/>
            <person name="Vanderwolf K.J."/>
            <person name="Schmidt K.Z."/>
            <person name="Verant M.L."/>
            <person name="Weller T.J."/>
            <person name="Blehert D.S."/>
        </authorList>
    </citation>
    <scope>NUCLEOTIDE SEQUENCE [LARGE SCALE GENOMIC DNA]</scope>
    <source>
        <strain evidence="3 4">NWHC:44797-103</strain>
    </source>
</reference>
<dbReference type="EMBL" id="KZ454989">
    <property type="protein sequence ID" value="PKI84578.1"/>
    <property type="molecule type" value="Genomic_DNA"/>
</dbReference>
<dbReference type="Pfam" id="PF11702">
    <property type="entry name" value="DUF3295"/>
    <property type="match status" value="1"/>
</dbReference>
<gene>
    <name evidence="3" type="ORF">MVES_001754</name>
</gene>
<feature type="region of interest" description="Disordered" evidence="1">
    <location>
        <begin position="426"/>
        <end position="485"/>
    </location>
</feature>
<dbReference type="AlphaFoldDB" id="A0A2N1JDF2"/>
<accession>A0A2N1JDF2</accession>
<feature type="compositionally biased region" description="Acidic residues" evidence="1">
    <location>
        <begin position="46"/>
        <end position="58"/>
    </location>
</feature>
<feature type="region of interest" description="Disordered" evidence="1">
    <location>
        <begin position="740"/>
        <end position="791"/>
    </location>
</feature>
<feature type="region of interest" description="Disordered" evidence="1">
    <location>
        <begin position="140"/>
        <end position="382"/>
    </location>
</feature>
<feature type="compositionally biased region" description="Polar residues" evidence="1">
    <location>
        <begin position="171"/>
        <end position="181"/>
    </location>
</feature>
<sequence length="791" mass="86494">MWHRHSAEHQQLSTDVAIPQASATAVKLDEKRNAFYMHAPLSEPELSTDESAASDDSECDRTHKAHSNAFRSFIALEASETPWQLQLAELARTARTERMQTQRIVYGDADSTAHEAMRAALFRSIPDANVDKSAYTNLPSAYTDSPSNSTVGSMSTTGTVTPRAPQERSRANSTSYSTSQARAGASAKEVAVQQVTQTTVEKPFASSPLSPKQAPAEPTPKPQKSNAHLPDIAPLRNTSNATKRSRTNMRSSRSQERFGPRGAQGSKAPISRTQVFQMLTMTQSNQDNKMSKTKPDPKKKKNPIVFVTGGEELGSDEEEVLETAELQDKQRAAPKAAAEADDDAWSSDDAAEEEEERQRQAERVNAQQKRKEEEERERLDMFKKRPIRSASLADLPLVNKTKEPPVDAKPLADVALGNTRGLLSTIFHPPREKDAPTYNTNSGAPRSRVGNKNNTRAGKTISFTDLPQRSMSSIDNTRNTSTPSLIANTLTSQRRASTTNVAMERSKSAIALPLLNVTSLRSSTHVRALELQRNASGASLNRGASSDSGSLCAESREQVLGQASSDLQAPPMMSSRSTGARARLSALAKGHLLDAEKASDNKLVTLVRSYSAAGMMLQGQEGKNVKYRRQRSSSPPVRLNRGDSPDEGPFLELLVDQNSTEVDFSRLRNVPQTTDDVPTPDGHTLSKHATSMIQLPAQKTDIVPALSPRTARNNMICDELSESVRENLLWEKQSRARFFGKDMPTSTATKGTNSPKPRAGSSRRTVSGSNAETTTGLRRSLEDESFHHKGW</sequence>
<feature type="domain" description="DUF3295" evidence="2">
    <location>
        <begin position="696"/>
        <end position="736"/>
    </location>
</feature>
<dbReference type="InterPro" id="IPR053043">
    <property type="entry name" value="Ras-cAMP_regulatory"/>
</dbReference>
<dbReference type="PANTHER" id="PTHR28014">
    <property type="entry name" value="NEGATIVE REGULATOR OF RAS-CAMP PATHWAY"/>
    <property type="match status" value="1"/>
</dbReference>
<feature type="compositionally biased region" description="Basic and acidic residues" evidence="1">
    <location>
        <begin position="779"/>
        <end position="791"/>
    </location>
</feature>
<feature type="compositionally biased region" description="Acidic residues" evidence="1">
    <location>
        <begin position="339"/>
        <end position="355"/>
    </location>
</feature>
<name>A0A2N1JDF2_9BASI</name>
<proteinExistence type="predicted"/>
<keyword evidence="4" id="KW-1185">Reference proteome</keyword>
<dbReference type="GO" id="GO:0006808">
    <property type="term" value="P:regulation of nitrogen utilization"/>
    <property type="evidence" value="ECO:0007669"/>
    <property type="project" value="TreeGrafter"/>
</dbReference>
<dbReference type="GO" id="GO:0000122">
    <property type="term" value="P:negative regulation of transcription by RNA polymerase II"/>
    <property type="evidence" value="ECO:0007669"/>
    <property type="project" value="TreeGrafter"/>
</dbReference>
<dbReference type="STRING" id="2020962.A0A2N1JDF2"/>
<feature type="compositionally biased region" description="Basic and acidic residues" evidence="1">
    <location>
        <begin position="369"/>
        <end position="382"/>
    </location>
</feature>
<feature type="compositionally biased region" description="Polar residues" evidence="1">
    <location>
        <begin position="236"/>
        <end position="252"/>
    </location>
</feature>
<evidence type="ECO:0000256" key="1">
    <source>
        <dbReference type="SAM" id="MobiDB-lite"/>
    </source>
</evidence>
<evidence type="ECO:0000259" key="2">
    <source>
        <dbReference type="Pfam" id="PF11702"/>
    </source>
</evidence>
<feature type="region of interest" description="Disordered" evidence="1">
    <location>
        <begin position="40"/>
        <end position="60"/>
    </location>
</feature>
<feature type="compositionally biased region" description="Polar residues" evidence="1">
    <location>
        <begin position="744"/>
        <end position="755"/>
    </location>
</feature>
<feature type="compositionally biased region" description="Low complexity" evidence="1">
    <location>
        <begin position="147"/>
        <end position="161"/>
    </location>
</feature>
<dbReference type="GO" id="GO:0031930">
    <property type="term" value="P:mitochondria-nucleus signaling pathway"/>
    <property type="evidence" value="ECO:0007669"/>
    <property type="project" value="TreeGrafter"/>
</dbReference>
<organism evidence="3 4">
    <name type="scientific">Malassezia vespertilionis</name>
    <dbReference type="NCBI Taxonomy" id="2020962"/>
    <lineage>
        <taxon>Eukaryota</taxon>
        <taxon>Fungi</taxon>
        <taxon>Dikarya</taxon>
        <taxon>Basidiomycota</taxon>
        <taxon>Ustilaginomycotina</taxon>
        <taxon>Malasseziomycetes</taxon>
        <taxon>Malasseziales</taxon>
        <taxon>Malasseziaceae</taxon>
        <taxon>Malassezia</taxon>
    </lineage>
</organism>
<dbReference type="OrthoDB" id="515401at2759"/>
<feature type="compositionally biased region" description="Polar residues" evidence="1">
    <location>
        <begin position="271"/>
        <end position="288"/>
    </location>
</feature>
<feature type="compositionally biased region" description="Acidic residues" evidence="1">
    <location>
        <begin position="313"/>
        <end position="322"/>
    </location>
</feature>
<feature type="compositionally biased region" description="Polar residues" evidence="1">
    <location>
        <begin position="762"/>
        <end position="777"/>
    </location>
</feature>
<protein>
    <recommendedName>
        <fullName evidence="2">DUF3295 domain-containing protein</fullName>
    </recommendedName>
</protein>
<dbReference type="InterPro" id="IPR021711">
    <property type="entry name" value="DUF3295"/>
</dbReference>
<dbReference type="GO" id="GO:0005737">
    <property type="term" value="C:cytoplasm"/>
    <property type="evidence" value="ECO:0007669"/>
    <property type="project" value="TreeGrafter"/>
</dbReference>